<protein>
    <submittedName>
        <fullName evidence="3">Phage-associated protein, BcepMu gp16 family</fullName>
    </submittedName>
</protein>
<dbReference type="Proteomes" id="UP000199476">
    <property type="component" value="Unassembled WGS sequence"/>
</dbReference>
<evidence type="ECO:0000256" key="1">
    <source>
        <dbReference type="ARBA" id="ARBA00023125"/>
    </source>
</evidence>
<feature type="domain" description="HTH cro/C1-type" evidence="2">
    <location>
        <begin position="12"/>
        <end position="66"/>
    </location>
</feature>
<evidence type="ECO:0000259" key="2">
    <source>
        <dbReference type="PROSITE" id="PS50943"/>
    </source>
</evidence>
<dbReference type="Gene3D" id="1.10.260.40">
    <property type="entry name" value="lambda repressor-like DNA-binding domains"/>
    <property type="match status" value="1"/>
</dbReference>
<dbReference type="PANTHER" id="PTHR46797:SF1">
    <property type="entry name" value="METHYLPHOSPHONATE SYNTHASE"/>
    <property type="match status" value="1"/>
</dbReference>
<dbReference type="SMART" id="SM00530">
    <property type="entry name" value="HTH_XRE"/>
    <property type="match status" value="1"/>
</dbReference>
<gene>
    <name evidence="3" type="ORF">SAMN04488692_10127</name>
</gene>
<evidence type="ECO:0000313" key="3">
    <source>
        <dbReference type="EMBL" id="SDL05019.1"/>
    </source>
</evidence>
<sequence length="128" mass="14716">MEDLNEVVGRKIQSRLEELNMTQADLARELNISRQVVNKIVNGRKNITFNEARKIAKKLGMDVNKLADSKTDEIEEQKNEPILAFMGEVDSKEAKLGLEKARDVMELIIFHKDVNENKADIFKDMEEI</sequence>
<evidence type="ECO:0000313" key="4">
    <source>
        <dbReference type="Proteomes" id="UP000199476"/>
    </source>
</evidence>
<dbReference type="OrthoDB" id="2111891at2"/>
<dbReference type="CDD" id="cd00093">
    <property type="entry name" value="HTH_XRE"/>
    <property type="match status" value="1"/>
</dbReference>
<dbReference type="InterPro" id="IPR001387">
    <property type="entry name" value="Cro/C1-type_HTH"/>
</dbReference>
<dbReference type="GO" id="GO:0003677">
    <property type="term" value="F:DNA binding"/>
    <property type="evidence" value="ECO:0007669"/>
    <property type="project" value="UniProtKB-KW"/>
</dbReference>
<proteinExistence type="predicted"/>
<dbReference type="RefSeq" id="WP_089757471.1">
    <property type="nucleotide sequence ID" value="NZ_FNGO01000001.1"/>
</dbReference>
<organism evidence="3 4">
    <name type="scientific">Halarsenatibacter silvermanii</name>
    <dbReference type="NCBI Taxonomy" id="321763"/>
    <lineage>
        <taxon>Bacteria</taxon>
        <taxon>Bacillati</taxon>
        <taxon>Bacillota</taxon>
        <taxon>Clostridia</taxon>
        <taxon>Halanaerobiales</taxon>
        <taxon>Halarsenatibacteraceae</taxon>
        <taxon>Halarsenatibacter</taxon>
    </lineage>
</organism>
<dbReference type="GO" id="GO:0005829">
    <property type="term" value="C:cytosol"/>
    <property type="evidence" value="ECO:0007669"/>
    <property type="project" value="TreeGrafter"/>
</dbReference>
<dbReference type="AlphaFoldDB" id="A0A1G9GWF2"/>
<dbReference type="GO" id="GO:0003700">
    <property type="term" value="F:DNA-binding transcription factor activity"/>
    <property type="evidence" value="ECO:0007669"/>
    <property type="project" value="TreeGrafter"/>
</dbReference>
<dbReference type="PROSITE" id="PS50943">
    <property type="entry name" value="HTH_CROC1"/>
    <property type="match status" value="1"/>
</dbReference>
<name>A0A1G9GWF2_9FIRM</name>
<dbReference type="InterPro" id="IPR050807">
    <property type="entry name" value="TransReg_Diox_bact_type"/>
</dbReference>
<keyword evidence="1" id="KW-0238">DNA-binding</keyword>
<reference evidence="3 4" key="1">
    <citation type="submission" date="2016-10" db="EMBL/GenBank/DDBJ databases">
        <authorList>
            <person name="de Groot N.N."/>
        </authorList>
    </citation>
    <scope>NUCLEOTIDE SEQUENCE [LARGE SCALE GENOMIC DNA]</scope>
    <source>
        <strain evidence="3 4">SLAS-1</strain>
    </source>
</reference>
<dbReference type="EMBL" id="FNGO01000001">
    <property type="protein sequence ID" value="SDL05019.1"/>
    <property type="molecule type" value="Genomic_DNA"/>
</dbReference>
<accession>A0A1G9GWF2</accession>
<dbReference type="InterPro" id="IPR010982">
    <property type="entry name" value="Lambda_DNA-bd_dom_sf"/>
</dbReference>
<dbReference type="PANTHER" id="PTHR46797">
    <property type="entry name" value="HTH-TYPE TRANSCRIPTIONAL REGULATOR"/>
    <property type="match status" value="1"/>
</dbReference>
<dbReference type="Pfam" id="PF01381">
    <property type="entry name" value="HTH_3"/>
    <property type="match status" value="1"/>
</dbReference>
<dbReference type="SUPFAM" id="SSF47413">
    <property type="entry name" value="lambda repressor-like DNA-binding domains"/>
    <property type="match status" value="1"/>
</dbReference>
<dbReference type="STRING" id="321763.SAMN04488692_10127"/>
<keyword evidence="4" id="KW-1185">Reference proteome</keyword>